<feature type="domain" description="GmrSD restriction endonucleases N-terminal" evidence="1">
    <location>
        <begin position="20"/>
        <end position="247"/>
    </location>
</feature>
<dbReference type="InterPro" id="IPR004919">
    <property type="entry name" value="GmrSD_N"/>
</dbReference>
<dbReference type="PANTHER" id="PTHR35149">
    <property type="entry name" value="SLL5132 PROTEIN"/>
    <property type="match status" value="1"/>
</dbReference>
<accession>A0A1J5SA47</accession>
<organism evidence="2">
    <name type="scientific">mine drainage metagenome</name>
    <dbReference type="NCBI Taxonomy" id="410659"/>
    <lineage>
        <taxon>unclassified sequences</taxon>
        <taxon>metagenomes</taxon>
        <taxon>ecological metagenomes</taxon>
    </lineage>
</organism>
<gene>
    <name evidence="2" type="ORF">GALL_132130</name>
</gene>
<sequence length="378" mass="42873">MGKITDNSNELSFHQLTSTSSMLLIPLFQRPYVWTNKQLQRMIGEIEAIVNKEDDNRFLGAIIAVTRPTNPSQPTPHEIVDGQQRLTTMYLFLLAAAKVAARHGRIDYARGLISTNLIVDWAQDLPSNTKLQPSIGDRGQFKSIFEKVSNTGELSDWLPLKARLPQSEASQTGPLINQFNQIEKFLRGKVEDSGFEALEAVVEVVRNSLTFVFILLKDPGSATTVFEGLNDPGVPISVGDLVKNEVFARIGYNEDEAKSLHDHRWAPFRNRFGDHFDDYFFPYCVIFKSSASRTEMFSELRKLWDELDAKEIIKKLEEYATPYLAITGDADSMNTYGNDVGVHIRKLYELRQPAATYSFIMRLLKEYGDHKISGIRNL</sequence>
<evidence type="ECO:0000259" key="1">
    <source>
        <dbReference type="Pfam" id="PF03235"/>
    </source>
</evidence>
<reference evidence="2" key="1">
    <citation type="submission" date="2016-10" db="EMBL/GenBank/DDBJ databases">
        <title>Sequence of Gallionella enrichment culture.</title>
        <authorList>
            <person name="Poehlein A."/>
            <person name="Muehling M."/>
            <person name="Daniel R."/>
        </authorList>
    </citation>
    <scope>NUCLEOTIDE SEQUENCE</scope>
</reference>
<dbReference type="AlphaFoldDB" id="A0A1J5SA47"/>
<dbReference type="PANTHER" id="PTHR35149:SF2">
    <property type="entry name" value="DUF262 DOMAIN-CONTAINING PROTEIN"/>
    <property type="match status" value="1"/>
</dbReference>
<name>A0A1J5SA47_9ZZZZ</name>
<comment type="caution">
    <text evidence="2">The sequence shown here is derived from an EMBL/GenBank/DDBJ whole genome shotgun (WGS) entry which is preliminary data.</text>
</comment>
<evidence type="ECO:0000313" key="2">
    <source>
        <dbReference type="EMBL" id="OIR04827.1"/>
    </source>
</evidence>
<dbReference type="EMBL" id="MLJW01000055">
    <property type="protein sequence ID" value="OIR04827.1"/>
    <property type="molecule type" value="Genomic_DNA"/>
</dbReference>
<protein>
    <recommendedName>
        <fullName evidence="1">GmrSD restriction endonucleases N-terminal domain-containing protein</fullName>
    </recommendedName>
</protein>
<dbReference type="Pfam" id="PF03235">
    <property type="entry name" value="GmrSD_N"/>
    <property type="match status" value="1"/>
</dbReference>
<proteinExistence type="predicted"/>